<dbReference type="GO" id="GO:0005634">
    <property type="term" value="C:nucleus"/>
    <property type="evidence" value="ECO:0007669"/>
    <property type="project" value="TreeGrafter"/>
</dbReference>
<keyword evidence="3 6" id="KW-0269">Exonuclease</keyword>
<dbReference type="GeneID" id="27674381"/>
<gene>
    <name evidence="6" type="ORF">PEX2_016870</name>
</gene>
<dbReference type="EMBL" id="JQFZ01000029">
    <property type="protein sequence ID" value="KGO61781.1"/>
    <property type="molecule type" value="Genomic_DNA"/>
</dbReference>
<evidence type="ECO:0000256" key="2">
    <source>
        <dbReference type="ARBA" id="ARBA00022801"/>
    </source>
</evidence>
<reference evidence="6 7" key="1">
    <citation type="journal article" date="2015" name="Mol. Plant Microbe Interact.">
        <title>Genome, transcriptome, and functional analyses of Penicillium expansum provide new insights into secondary metabolism and pathogenicity.</title>
        <authorList>
            <person name="Ballester A.R."/>
            <person name="Marcet-Houben M."/>
            <person name="Levin E."/>
            <person name="Sela N."/>
            <person name="Selma-Lazaro C."/>
            <person name="Carmona L."/>
            <person name="Wisniewski M."/>
            <person name="Droby S."/>
            <person name="Gonzalez-Candelas L."/>
            <person name="Gabaldon T."/>
        </authorList>
    </citation>
    <scope>NUCLEOTIDE SEQUENCE [LARGE SCALE GENOMIC DNA]</scope>
    <source>
        <strain evidence="6 7">MD-8</strain>
    </source>
</reference>
<dbReference type="InterPro" id="IPR036397">
    <property type="entry name" value="RNaseH_sf"/>
</dbReference>
<dbReference type="GO" id="GO:0000027">
    <property type="term" value="P:ribosomal large subunit assembly"/>
    <property type="evidence" value="ECO:0007669"/>
    <property type="project" value="TreeGrafter"/>
</dbReference>
<evidence type="ECO:0000313" key="7">
    <source>
        <dbReference type="Proteomes" id="UP000030143"/>
    </source>
</evidence>
<dbReference type="RefSeq" id="XP_016602479.1">
    <property type="nucleotide sequence ID" value="XM_016738962.1"/>
</dbReference>
<dbReference type="Pfam" id="PF00929">
    <property type="entry name" value="RNase_T"/>
    <property type="match status" value="1"/>
</dbReference>
<dbReference type="OrthoDB" id="16516at2759"/>
<feature type="compositionally biased region" description="Acidic residues" evidence="4">
    <location>
        <begin position="242"/>
        <end position="253"/>
    </location>
</feature>
<accession>A0A0A2K407</accession>
<dbReference type="CDD" id="cd06137">
    <property type="entry name" value="DEDDh_RNase"/>
    <property type="match status" value="1"/>
</dbReference>
<sequence>MNDSNPTQTEHDELLDRLLDKIHTEEQLGVIQCNEFAKSPMPKENTARRKVLALDCEMVGVEDGRKELAFLVVLDVLTGEVLINNFVNPINVVRNWHTRWSGITCSDMKAAVRENIALRGWRAARASLFEYMDHDTILVGHALQNDLNALGVLHSTVIDTAILTADAVYGPLARPFRRTWSLKALAKDFLGHEIQAGKNGHSALEDTLATRDVLVFCTKNPLEFETWADKARSEEPPVKPEEPEEECDESWFN</sequence>
<feature type="compositionally biased region" description="Basic and acidic residues" evidence="4">
    <location>
        <begin position="228"/>
        <end position="241"/>
    </location>
</feature>
<dbReference type="PANTHER" id="PTHR12801:SF114">
    <property type="entry name" value="EXONUCLEASE, PUTATIVE (AFU_ORTHOLOGUE AFUA_7G00870)-RELATED"/>
    <property type="match status" value="1"/>
</dbReference>
<evidence type="ECO:0000313" key="6">
    <source>
        <dbReference type="EMBL" id="KGO61781.1"/>
    </source>
</evidence>
<organism evidence="6 7">
    <name type="scientific">Penicillium expansum</name>
    <name type="common">Blue mold rot fungus</name>
    <dbReference type="NCBI Taxonomy" id="27334"/>
    <lineage>
        <taxon>Eukaryota</taxon>
        <taxon>Fungi</taxon>
        <taxon>Dikarya</taxon>
        <taxon>Ascomycota</taxon>
        <taxon>Pezizomycotina</taxon>
        <taxon>Eurotiomycetes</taxon>
        <taxon>Eurotiomycetidae</taxon>
        <taxon>Eurotiales</taxon>
        <taxon>Aspergillaceae</taxon>
        <taxon>Penicillium</taxon>
    </lineage>
</organism>
<keyword evidence="1" id="KW-0540">Nuclease</keyword>
<dbReference type="SUPFAM" id="SSF53098">
    <property type="entry name" value="Ribonuclease H-like"/>
    <property type="match status" value="1"/>
</dbReference>
<feature type="domain" description="Exonuclease" evidence="5">
    <location>
        <begin position="50"/>
        <end position="223"/>
    </location>
</feature>
<dbReference type="SMART" id="SM00479">
    <property type="entry name" value="EXOIII"/>
    <property type="match status" value="1"/>
</dbReference>
<dbReference type="InterPro" id="IPR013520">
    <property type="entry name" value="Ribonucl_H"/>
</dbReference>
<dbReference type="PhylomeDB" id="A0A0A2K407"/>
<dbReference type="Proteomes" id="UP000030143">
    <property type="component" value="Unassembled WGS sequence"/>
</dbReference>
<dbReference type="VEuPathDB" id="FungiDB:PEXP_055950"/>
<proteinExistence type="predicted"/>
<comment type="caution">
    <text evidence="6">The sequence shown here is derived from an EMBL/GenBank/DDBJ whole genome shotgun (WGS) entry which is preliminary data.</text>
</comment>
<dbReference type="InterPro" id="IPR012337">
    <property type="entry name" value="RNaseH-like_sf"/>
</dbReference>
<evidence type="ECO:0000256" key="4">
    <source>
        <dbReference type="SAM" id="MobiDB-lite"/>
    </source>
</evidence>
<keyword evidence="2" id="KW-0378">Hydrolase</keyword>
<dbReference type="AlphaFoldDB" id="A0A0A2K407"/>
<protein>
    <submittedName>
        <fullName evidence="6">Exonuclease, RNase T/DNA polymerase III</fullName>
    </submittedName>
</protein>
<name>A0A0A2K407_PENEN</name>
<dbReference type="Gene3D" id="3.30.420.10">
    <property type="entry name" value="Ribonuclease H-like superfamily/Ribonuclease H"/>
    <property type="match status" value="1"/>
</dbReference>
<evidence type="ECO:0000256" key="1">
    <source>
        <dbReference type="ARBA" id="ARBA00022722"/>
    </source>
</evidence>
<feature type="region of interest" description="Disordered" evidence="4">
    <location>
        <begin position="228"/>
        <end position="253"/>
    </location>
</feature>
<dbReference type="InterPro" id="IPR047021">
    <property type="entry name" value="REXO1/3/4-like"/>
</dbReference>
<dbReference type="GO" id="GO:0006364">
    <property type="term" value="P:rRNA processing"/>
    <property type="evidence" value="ECO:0007669"/>
    <property type="project" value="TreeGrafter"/>
</dbReference>
<dbReference type="GO" id="GO:0003676">
    <property type="term" value="F:nucleic acid binding"/>
    <property type="evidence" value="ECO:0007669"/>
    <property type="project" value="InterPro"/>
</dbReference>
<keyword evidence="7" id="KW-1185">Reference proteome</keyword>
<evidence type="ECO:0000256" key="3">
    <source>
        <dbReference type="ARBA" id="ARBA00022839"/>
    </source>
</evidence>
<dbReference type="STRING" id="27334.A0A0A2K407"/>
<evidence type="ECO:0000259" key="5">
    <source>
        <dbReference type="SMART" id="SM00479"/>
    </source>
</evidence>
<dbReference type="HOGENOM" id="CLU_036102_1_0_1"/>
<dbReference type="GO" id="GO:0004527">
    <property type="term" value="F:exonuclease activity"/>
    <property type="evidence" value="ECO:0007669"/>
    <property type="project" value="UniProtKB-KW"/>
</dbReference>
<dbReference type="PANTHER" id="PTHR12801">
    <property type="entry name" value="RNA EXONUCLEASE REXO1 / RECO3 FAMILY MEMBER-RELATED"/>
    <property type="match status" value="1"/>
</dbReference>